<feature type="signal peptide" evidence="3">
    <location>
        <begin position="1"/>
        <end position="19"/>
    </location>
</feature>
<organism evidence="5 6">
    <name type="scientific">Flavobacterium ammonificans</name>
    <dbReference type="NCBI Taxonomy" id="1751056"/>
    <lineage>
        <taxon>Bacteria</taxon>
        <taxon>Pseudomonadati</taxon>
        <taxon>Bacteroidota</taxon>
        <taxon>Flavobacteriia</taxon>
        <taxon>Flavobacteriales</taxon>
        <taxon>Flavobacteriaceae</taxon>
        <taxon>Flavobacterium</taxon>
    </lineage>
</organism>
<accession>A0ABM7UZ59</accession>
<dbReference type="Proteomes" id="UP001319865">
    <property type="component" value="Chromosome"/>
</dbReference>
<feature type="chain" id="PRO_5046379494" evidence="3">
    <location>
        <begin position="20"/>
        <end position="853"/>
    </location>
</feature>
<protein>
    <submittedName>
        <fullName evidence="5">Membrane protein</fullName>
    </submittedName>
</protein>
<proteinExistence type="predicted"/>
<evidence type="ECO:0000256" key="1">
    <source>
        <dbReference type="ARBA" id="ARBA00004370"/>
    </source>
</evidence>
<comment type="subcellular location">
    <subcellularLocation>
        <location evidence="1">Membrane</location>
    </subcellularLocation>
</comment>
<evidence type="ECO:0000259" key="4">
    <source>
        <dbReference type="Pfam" id="PF01103"/>
    </source>
</evidence>
<keyword evidence="3" id="KW-0732">Signal</keyword>
<feature type="domain" description="Bacterial surface antigen (D15)" evidence="4">
    <location>
        <begin position="609"/>
        <end position="841"/>
    </location>
</feature>
<keyword evidence="6" id="KW-1185">Reference proteome</keyword>
<dbReference type="Gene3D" id="2.40.160.50">
    <property type="entry name" value="membrane protein fhac: a member of the omp85/tpsb transporter family"/>
    <property type="match status" value="1"/>
</dbReference>
<sequence length="853" mass="97043">MKSNTAKVSAFILIAIAIAACNSVKRVPDGKLLLTENKIFENNKVIKTEITSNQLSQNPNAKLFGFPLALTLYNWAKPNPDSTYLLKFKNNPKKLERMTKWLSAKQVEQLGNSFFYKGIHNVLKKIGDAPEIIDKTRADKSLLRLKYYYFNQGFFDIKANYTIDSLKYKKGRVNYFITTGKPYVLDSITPFITSPAIDSLYRLTAESSIIKSGSQYKTEDFENEKNRLTSYFRNNGAYHFQPNNITFNVDTINKNHKANINLKISDFSFQENDSSKTAPFKLMKISEVKIYTDYKAAEANYSITDSTNYNNFTLLSKQKLKYRPKAITNAIFIYKGSLFSDNNTSLTSRYISNLKIFNYPSIIYENDKRDSTSQSLIAKIYLTPKKKYSFGQSIDITHSNIQNLGIGFSPSISIRNVFNGAETLEFSGRANVGSSQDFANPNDVFFNASELGLDLKLNFPRIVFPFKTERIIPKNMFPSTLISTGYSIQKNIGLDKENLIGAIAYNWTPKKNNTARFDLFNVQFVRNLNPTNYFNVYTSSYDALNEIAKKPEYNVNPSYFDQEQNLIVENGTNSFIQDVLSATPSINTTPTDFSAIKSIEERRIRLIENDFILATSFSFSKTTKKDNSDNNFYLFKTKIESAGSLLSLFANASNMDKSSNGRFELFDLEYSEYIKTEFDYIKHWGFSKETVFALRSFFGIAIPFGNSNNIPFSRSYYSGGSNDNRAWNPFRLGPGSTGGVNDFNEANMKLAVSAEFRFQLVGNLKGALFVDAGNIWNVLDNTEDRKAQFTGLKDLENIAIGSGFGMRYDFGLFVFRLDLGFKTYNPANEINRRWLKDFGIGRSVLNFGINYPF</sequence>
<reference evidence="5 6" key="1">
    <citation type="journal article" date="2022" name="Int. J. Syst. Evol. Microbiol.">
        <title>Flavobacterium ammonificans sp. nov. and Flavobacterium ammoniigenes sp. nov., ammonifying bacteria isolated from surface river water.</title>
        <authorList>
            <person name="Watanabe K."/>
            <person name="Kitamura T."/>
            <person name="Ogata Y."/>
            <person name="Shindo C."/>
            <person name="Suda W."/>
        </authorList>
    </citation>
    <scope>NUCLEOTIDE SEQUENCE [LARGE SCALE GENOMIC DNA]</scope>
    <source>
        <strain evidence="5 6">GENT11</strain>
    </source>
</reference>
<dbReference type="EMBL" id="AP025183">
    <property type="protein sequence ID" value="BDB52532.1"/>
    <property type="molecule type" value="Genomic_DNA"/>
</dbReference>
<dbReference type="PROSITE" id="PS51257">
    <property type="entry name" value="PROKAR_LIPOPROTEIN"/>
    <property type="match status" value="1"/>
</dbReference>
<name>A0ABM7UZ59_9FLAO</name>
<dbReference type="Pfam" id="PF01103">
    <property type="entry name" value="Omp85"/>
    <property type="match status" value="1"/>
</dbReference>
<evidence type="ECO:0000313" key="5">
    <source>
        <dbReference type="EMBL" id="BDB52532.1"/>
    </source>
</evidence>
<evidence type="ECO:0000256" key="2">
    <source>
        <dbReference type="ARBA" id="ARBA00023136"/>
    </source>
</evidence>
<dbReference type="RefSeq" id="WP_229331363.1">
    <property type="nucleotide sequence ID" value="NZ_AP025183.1"/>
</dbReference>
<evidence type="ECO:0000313" key="6">
    <source>
        <dbReference type="Proteomes" id="UP001319865"/>
    </source>
</evidence>
<dbReference type="InterPro" id="IPR000184">
    <property type="entry name" value="Bac_surfAg_D15"/>
</dbReference>
<keyword evidence="2" id="KW-0472">Membrane</keyword>
<reference evidence="5 6" key="2">
    <citation type="journal article" date="2022" name="Microorganisms">
        <title>Complete Genome Sequences of Two Flavobacterium ammonificans Strains and a Flavobacterium ammoniigenes Strain of Ammonifying Bacterioplankton Isolated from Surface River Water.</title>
        <authorList>
            <person name="Suda W."/>
            <person name="Ogata Y."/>
            <person name="Shindo C."/>
            <person name="Watanabe K."/>
        </authorList>
    </citation>
    <scope>NUCLEOTIDE SEQUENCE [LARGE SCALE GENOMIC DNA]</scope>
    <source>
        <strain evidence="5 6">GENT11</strain>
    </source>
</reference>
<gene>
    <name evidence="5" type="ORF">GENT11_08440</name>
</gene>
<evidence type="ECO:0000256" key="3">
    <source>
        <dbReference type="SAM" id="SignalP"/>
    </source>
</evidence>